<dbReference type="SUPFAM" id="SSF55874">
    <property type="entry name" value="ATPase domain of HSP90 chaperone/DNA topoisomerase II/histidine kinase"/>
    <property type="match status" value="1"/>
</dbReference>
<dbReference type="Gene3D" id="1.10.287.130">
    <property type="match status" value="1"/>
</dbReference>
<evidence type="ECO:0000256" key="9">
    <source>
        <dbReference type="ARBA" id="ARBA00022777"/>
    </source>
</evidence>
<name>A0A419F8C4_9BACT</name>
<sequence length="581" mass="63880">MKKQTADSDRFKRTRLMILSRVLLVPFVAVMLVFGTLVYYFAGNLRGHVARELSQIADGHCRLIDQFLSGLTFQLQFVAASHNFESITRNGRLPEVLQQLQAGSHALLDLGVFDENGNHVAYVGPYDLKGKNYSQTDWFVAVREKGIYVSDVFLGYRNIPHFVIAVGRSEGGRSWYLRATVDTLYFNNLVEGIRVGKTGEAYLLNEQGIFQTTRRSGGELMEPDTDHGIYQSEADGVRSFSAESTAGGRHLYATCRLHETGWLLVVRQEIADAYAPLIRAVLIAIGIIVAGGAVVVTMGFFLASGLANQLTVAAMEKRQMGSQLIMAGKLAEVGEMSAGIAHEINNPLQVMKAEETLMMDIFKEMQADGTLPDNENVRMLRDSINQIDLQIDRCKKITQGLLRFARQSETTIQTIEIPSFMRDVVGMVERKANVENIRIVQEFEDGLPSLESDPAQLQQVFLNLFNNAIDALKGRDNGEIRVTAKQEDAMLAVAVTDNGCGIPEQNLEKVFLPFFTTKPVGRGTGLGLSTCYGIVERLGGQITVSSEVNAGSAFTVRLPLSGSRSHAETRPTTNSKGGNNA</sequence>
<feature type="region of interest" description="Disordered" evidence="14">
    <location>
        <begin position="561"/>
        <end position="581"/>
    </location>
</feature>
<evidence type="ECO:0000256" key="4">
    <source>
        <dbReference type="ARBA" id="ARBA00022475"/>
    </source>
</evidence>
<dbReference type="GO" id="GO:0000155">
    <property type="term" value="F:phosphorelay sensor kinase activity"/>
    <property type="evidence" value="ECO:0007669"/>
    <property type="project" value="InterPro"/>
</dbReference>
<evidence type="ECO:0000256" key="6">
    <source>
        <dbReference type="ARBA" id="ARBA00022679"/>
    </source>
</evidence>
<dbReference type="SMART" id="SM00387">
    <property type="entry name" value="HATPase_c"/>
    <property type="match status" value="1"/>
</dbReference>
<evidence type="ECO:0000256" key="15">
    <source>
        <dbReference type="SAM" id="Phobius"/>
    </source>
</evidence>
<dbReference type="Gene3D" id="3.30.450.20">
    <property type="entry name" value="PAS domain"/>
    <property type="match status" value="2"/>
</dbReference>
<dbReference type="InterPro" id="IPR003661">
    <property type="entry name" value="HisK_dim/P_dom"/>
</dbReference>
<dbReference type="InterPro" id="IPR036890">
    <property type="entry name" value="HATPase_C_sf"/>
</dbReference>
<dbReference type="InterPro" id="IPR005467">
    <property type="entry name" value="His_kinase_dom"/>
</dbReference>
<comment type="caution">
    <text evidence="17">The sequence shown here is derived from an EMBL/GenBank/DDBJ whole genome shotgun (WGS) entry which is preliminary data.</text>
</comment>
<dbReference type="PRINTS" id="PR00344">
    <property type="entry name" value="BCTRLSENSOR"/>
</dbReference>
<keyword evidence="8" id="KW-0547">Nucleotide-binding</keyword>
<evidence type="ECO:0000256" key="10">
    <source>
        <dbReference type="ARBA" id="ARBA00022840"/>
    </source>
</evidence>
<protein>
    <recommendedName>
        <fullName evidence="3">histidine kinase</fullName>
        <ecNumber evidence="3">2.7.13.3</ecNumber>
    </recommendedName>
</protein>
<evidence type="ECO:0000259" key="16">
    <source>
        <dbReference type="PROSITE" id="PS50109"/>
    </source>
</evidence>
<dbReference type="PROSITE" id="PS50109">
    <property type="entry name" value="HIS_KIN"/>
    <property type="match status" value="1"/>
</dbReference>
<evidence type="ECO:0000256" key="1">
    <source>
        <dbReference type="ARBA" id="ARBA00000085"/>
    </source>
</evidence>
<evidence type="ECO:0000313" key="18">
    <source>
        <dbReference type="Proteomes" id="UP000285961"/>
    </source>
</evidence>
<accession>A0A419F8C4</accession>
<evidence type="ECO:0000256" key="13">
    <source>
        <dbReference type="ARBA" id="ARBA00023136"/>
    </source>
</evidence>
<feature type="transmembrane region" description="Helical" evidence="15">
    <location>
        <begin position="277"/>
        <end position="303"/>
    </location>
</feature>
<evidence type="ECO:0000256" key="2">
    <source>
        <dbReference type="ARBA" id="ARBA00004651"/>
    </source>
</evidence>
<dbReference type="Pfam" id="PF02518">
    <property type="entry name" value="HATPase_c"/>
    <property type="match status" value="1"/>
</dbReference>
<comment type="subcellular location">
    <subcellularLocation>
        <location evidence="2">Cell membrane</location>
        <topology evidence="2">Multi-pass membrane protein</topology>
    </subcellularLocation>
</comment>
<dbReference type="GO" id="GO:0005886">
    <property type="term" value="C:plasma membrane"/>
    <property type="evidence" value="ECO:0007669"/>
    <property type="project" value="UniProtKB-SubCell"/>
</dbReference>
<evidence type="ECO:0000256" key="3">
    <source>
        <dbReference type="ARBA" id="ARBA00012438"/>
    </source>
</evidence>
<keyword evidence="4" id="KW-1003">Cell membrane</keyword>
<dbReference type="SMART" id="SM00388">
    <property type="entry name" value="HisKA"/>
    <property type="match status" value="1"/>
</dbReference>
<dbReference type="CDD" id="cd00082">
    <property type="entry name" value="HisKA"/>
    <property type="match status" value="1"/>
</dbReference>
<dbReference type="InterPro" id="IPR036097">
    <property type="entry name" value="HisK_dim/P_sf"/>
</dbReference>
<dbReference type="CDD" id="cd18774">
    <property type="entry name" value="PDC2_HK_sensor"/>
    <property type="match status" value="1"/>
</dbReference>
<keyword evidence="13 15" id="KW-0472">Membrane</keyword>
<evidence type="ECO:0000256" key="14">
    <source>
        <dbReference type="SAM" id="MobiDB-lite"/>
    </source>
</evidence>
<dbReference type="EC" id="2.7.13.3" evidence="3"/>
<keyword evidence="11 15" id="KW-1133">Transmembrane helix</keyword>
<evidence type="ECO:0000256" key="12">
    <source>
        <dbReference type="ARBA" id="ARBA00023012"/>
    </source>
</evidence>
<evidence type="ECO:0000313" key="17">
    <source>
        <dbReference type="EMBL" id="RJP74676.1"/>
    </source>
</evidence>
<dbReference type="InterPro" id="IPR033479">
    <property type="entry name" value="dCache_1"/>
</dbReference>
<feature type="compositionally biased region" description="Polar residues" evidence="14">
    <location>
        <begin position="570"/>
        <end position="581"/>
    </location>
</feature>
<dbReference type="AlphaFoldDB" id="A0A419F8C4"/>
<keyword evidence="5" id="KW-0597">Phosphoprotein</keyword>
<evidence type="ECO:0000256" key="7">
    <source>
        <dbReference type="ARBA" id="ARBA00022692"/>
    </source>
</evidence>
<dbReference type="InterPro" id="IPR003594">
    <property type="entry name" value="HATPase_dom"/>
</dbReference>
<dbReference type="Gene3D" id="3.30.565.10">
    <property type="entry name" value="Histidine kinase-like ATPase, C-terminal domain"/>
    <property type="match status" value="1"/>
</dbReference>
<organism evidence="17 18">
    <name type="scientific">Candidatus Abyssobacteria bacterium SURF_17</name>
    <dbReference type="NCBI Taxonomy" id="2093361"/>
    <lineage>
        <taxon>Bacteria</taxon>
        <taxon>Pseudomonadati</taxon>
        <taxon>Candidatus Hydrogenedentota</taxon>
        <taxon>Candidatus Abyssobacteria</taxon>
    </lineage>
</organism>
<keyword evidence="6" id="KW-0808">Transferase</keyword>
<dbReference type="PANTHER" id="PTHR43065:SF10">
    <property type="entry name" value="PEROXIDE STRESS-ACTIVATED HISTIDINE KINASE MAK3"/>
    <property type="match status" value="1"/>
</dbReference>
<dbReference type="Proteomes" id="UP000285961">
    <property type="component" value="Unassembled WGS sequence"/>
</dbReference>
<dbReference type="PANTHER" id="PTHR43065">
    <property type="entry name" value="SENSOR HISTIDINE KINASE"/>
    <property type="match status" value="1"/>
</dbReference>
<keyword evidence="10" id="KW-0067">ATP-binding</keyword>
<dbReference type="GO" id="GO:0005524">
    <property type="term" value="F:ATP binding"/>
    <property type="evidence" value="ECO:0007669"/>
    <property type="project" value="UniProtKB-KW"/>
</dbReference>
<reference evidence="17 18" key="1">
    <citation type="journal article" date="2017" name="ISME J.">
        <title>Energy and carbon metabolisms in a deep terrestrial subsurface fluid microbial community.</title>
        <authorList>
            <person name="Momper L."/>
            <person name="Jungbluth S.P."/>
            <person name="Lee M.D."/>
            <person name="Amend J.P."/>
        </authorList>
    </citation>
    <scope>NUCLEOTIDE SEQUENCE [LARGE SCALE GENOMIC DNA]</scope>
    <source>
        <strain evidence="17">SURF_17</strain>
    </source>
</reference>
<keyword evidence="7 15" id="KW-0812">Transmembrane</keyword>
<keyword evidence="9 17" id="KW-0418">Kinase</keyword>
<evidence type="ECO:0000256" key="11">
    <source>
        <dbReference type="ARBA" id="ARBA00022989"/>
    </source>
</evidence>
<gene>
    <name evidence="17" type="ORF">C4532_01775</name>
</gene>
<feature type="domain" description="Histidine kinase" evidence="16">
    <location>
        <begin position="339"/>
        <end position="562"/>
    </location>
</feature>
<evidence type="ECO:0000256" key="8">
    <source>
        <dbReference type="ARBA" id="ARBA00022741"/>
    </source>
</evidence>
<dbReference type="InterPro" id="IPR004358">
    <property type="entry name" value="Sig_transdc_His_kin-like_C"/>
</dbReference>
<feature type="transmembrane region" description="Helical" evidence="15">
    <location>
        <begin position="21"/>
        <end position="42"/>
    </location>
</feature>
<dbReference type="SUPFAM" id="SSF47384">
    <property type="entry name" value="Homodimeric domain of signal transducing histidine kinase"/>
    <property type="match status" value="1"/>
</dbReference>
<dbReference type="Pfam" id="PF02743">
    <property type="entry name" value="dCache_1"/>
    <property type="match status" value="1"/>
</dbReference>
<dbReference type="EMBL" id="QZKI01000012">
    <property type="protein sequence ID" value="RJP74676.1"/>
    <property type="molecule type" value="Genomic_DNA"/>
</dbReference>
<comment type="catalytic activity">
    <reaction evidence="1">
        <text>ATP + protein L-histidine = ADP + protein N-phospho-L-histidine.</text>
        <dbReference type="EC" id="2.7.13.3"/>
    </reaction>
</comment>
<proteinExistence type="predicted"/>
<keyword evidence="12" id="KW-0902">Two-component regulatory system</keyword>
<evidence type="ECO:0000256" key="5">
    <source>
        <dbReference type="ARBA" id="ARBA00022553"/>
    </source>
</evidence>